<sequence length="695" mass="78415">MRQMRMELEKLKRELKASEDRFHNAIAKSADGIVIVNQRGIVCFVNPCAESLFNSNEDELLGKEFFGCLVVEGTACEMDTEIIPKFGETTTSGICVVQTQVELIGKNQEKLLAEMRVVETEWEGEVAYLVSLRDITDRRRTEEMLRLYSRAMEAASTGIVIVDATKPDNAIVHCNPAFERITGYGREEVLGRNCRFLQGADTQEAVVDKLRNALRTQTSCRVVVKNYRKDGKPFWNDLSISPVRDRNGKLTHYIGVQNDITERIEVEEALANSEKLYRTLASNFPNGAVFLFDRDLRYTLAEGTDLEAVGLSKELLEGKTIRSVLPTEICDIIEPMYRSALAGITNVCEMSYGGYIYDTHILPLKNEQDEIFAGMVMTQNITKRKQTELALRQSETRFREQATELEQTLKDLQRTHAQLVQSEKMSSLGLLVAGVAHEINNPVNFISGNLNYVNQYTQELISLVKLFQEQYPNPGVQIQEKIEAIELDFVLEDLPKLVSSMKIGVDRICQIVLSLRNFSRLDEAEMKPVNLHEGIDSTLLILQNRLKLKGGHPSIEVIKEYGNLPEVECYAGPINQVFMNIISNAIDALEQDSRGAEDKFLIPNPQIRIRTEVLEDDRVIIRLADNGSGIKPEVRQRIFDPFFTTKPVGKGTGLGLSISYQIIVEKHGGELECNSELGHGTEFVIKIPIRHQKPQ</sequence>
<dbReference type="Gene3D" id="3.30.450.20">
    <property type="entry name" value="PAS domain"/>
    <property type="match status" value="3"/>
</dbReference>
<dbReference type="InterPro" id="IPR036890">
    <property type="entry name" value="HATPase_C_sf"/>
</dbReference>
<dbReference type="Pfam" id="PF02518">
    <property type="entry name" value="HATPase_c"/>
    <property type="match status" value="1"/>
</dbReference>
<dbReference type="PROSITE" id="PS50109">
    <property type="entry name" value="HIS_KIN"/>
    <property type="match status" value="1"/>
</dbReference>
<organism evidence="10 11">
    <name type="scientific">Aerosakkonema funiforme FACHB-1375</name>
    <dbReference type="NCBI Taxonomy" id="2949571"/>
    <lineage>
        <taxon>Bacteria</taxon>
        <taxon>Bacillati</taxon>
        <taxon>Cyanobacteriota</taxon>
        <taxon>Cyanophyceae</taxon>
        <taxon>Oscillatoriophycideae</taxon>
        <taxon>Aerosakkonematales</taxon>
        <taxon>Aerosakkonemataceae</taxon>
        <taxon>Aerosakkonema</taxon>
    </lineage>
</organism>
<keyword evidence="4" id="KW-0808">Transferase</keyword>
<reference evidence="10" key="1">
    <citation type="journal article" date="2015" name="ISME J.">
        <title>Draft Genome Sequence of Streptomyces incarnatus NRRL8089, which Produces the Nucleoside Antibiotic Sinefungin.</title>
        <authorList>
            <person name="Oshima K."/>
            <person name="Hattori M."/>
            <person name="Shimizu H."/>
            <person name="Fukuda K."/>
            <person name="Nemoto M."/>
            <person name="Inagaki K."/>
            <person name="Tamura T."/>
        </authorList>
    </citation>
    <scope>NUCLEOTIDE SEQUENCE</scope>
    <source>
        <strain evidence="10">FACHB-1375</strain>
    </source>
</reference>
<dbReference type="CDD" id="cd00082">
    <property type="entry name" value="HisKA"/>
    <property type="match status" value="1"/>
</dbReference>
<evidence type="ECO:0000256" key="6">
    <source>
        <dbReference type="SAM" id="Coils"/>
    </source>
</evidence>
<keyword evidence="6" id="KW-0175">Coiled coil</keyword>
<dbReference type="SUPFAM" id="SSF55785">
    <property type="entry name" value="PYP-like sensor domain (PAS domain)"/>
    <property type="match status" value="3"/>
</dbReference>
<comment type="caution">
    <text evidence="10">The sequence shown here is derived from an EMBL/GenBank/DDBJ whole genome shotgun (WGS) entry which is preliminary data.</text>
</comment>
<dbReference type="EC" id="2.7.13.3" evidence="2"/>
<dbReference type="EMBL" id="JACJPW010000084">
    <property type="protein sequence ID" value="MBD2184462.1"/>
    <property type="molecule type" value="Genomic_DNA"/>
</dbReference>
<dbReference type="PRINTS" id="PR00344">
    <property type="entry name" value="BCTRLSENSOR"/>
</dbReference>
<dbReference type="InterPro" id="IPR003594">
    <property type="entry name" value="HATPase_dom"/>
</dbReference>
<evidence type="ECO:0000256" key="4">
    <source>
        <dbReference type="ARBA" id="ARBA00022777"/>
    </source>
</evidence>
<dbReference type="InterPro" id="IPR001610">
    <property type="entry name" value="PAC"/>
</dbReference>
<evidence type="ECO:0000256" key="3">
    <source>
        <dbReference type="ARBA" id="ARBA00022553"/>
    </source>
</evidence>
<dbReference type="PROSITE" id="PS50112">
    <property type="entry name" value="PAS"/>
    <property type="match status" value="2"/>
</dbReference>
<feature type="coiled-coil region" evidence="6">
    <location>
        <begin position="395"/>
        <end position="422"/>
    </location>
</feature>
<evidence type="ECO:0000259" key="9">
    <source>
        <dbReference type="PROSITE" id="PS50113"/>
    </source>
</evidence>
<reference evidence="10" key="2">
    <citation type="submission" date="2020-08" db="EMBL/GenBank/DDBJ databases">
        <authorList>
            <person name="Chen M."/>
            <person name="Teng W."/>
            <person name="Zhao L."/>
            <person name="Hu C."/>
            <person name="Zhou Y."/>
            <person name="Han B."/>
            <person name="Song L."/>
            <person name="Shu W."/>
        </authorList>
    </citation>
    <scope>NUCLEOTIDE SEQUENCE</scope>
    <source>
        <strain evidence="10">FACHB-1375</strain>
    </source>
</reference>
<dbReference type="InterPro" id="IPR000700">
    <property type="entry name" value="PAS-assoc_C"/>
</dbReference>
<comment type="catalytic activity">
    <reaction evidence="1">
        <text>ATP + protein L-histidine = ADP + protein N-phospho-L-histidine.</text>
        <dbReference type="EC" id="2.7.13.3"/>
    </reaction>
</comment>
<gene>
    <name evidence="10" type="ORF">H6G03_25910</name>
</gene>
<dbReference type="PROSITE" id="PS50113">
    <property type="entry name" value="PAC"/>
    <property type="match status" value="1"/>
</dbReference>
<evidence type="ECO:0000256" key="1">
    <source>
        <dbReference type="ARBA" id="ARBA00000085"/>
    </source>
</evidence>
<dbReference type="InterPro" id="IPR013656">
    <property type="entry name" value="PAS_4"/>
</dbReference>
<dbReference type="Proteomes" id="UP000641646">
    <property type="component" value="Unassembled WGS sequence"/>
</dbReference>
<evidence type="ECO:0000256" key="5">
    <source>
        <dbReference type="ARBA" id="ARBA00023012"/>
    </source>
</evidence>
<dbReference type="PANTHER" id="PTHR43065:SF50">
    <property type="entry name" value="HISTIDINE KINASE"/>
    <property type="match status" value="1"/>
</dbReference>
<evidence type="ECO:0000256" key="2">
    <source>
        <dbReference type="ARBA" id="ARBA00012438"/>
    </source>
</evidence>
<accession>A0A926ZJJ9</accession>
<dbReference type="Pfam" id="PF08448">
    <property type="entry name" value="PAS_4"/>
    <property type="match status" value="1"/>
</dbReference>
<dbReference type="SMART" id="SM00091">
    <property type="entry name" value="PAS"/>
    <property type="match status" value="3"/>
</dbReference>
<dbReference type="PANTHER" id="PTHR43065">
    <property type="entry name" value="SENSOR HISTIDINE KINASE"/>
    <property type="match status" value="1"/>
</dbReference>
<dbReference type="CDD" id="cd00130">
    <property type="entry name" value="PAS"/>
    <property type="match status" value="2"/>
</dbReference>
<feature type="coiled-coil region" evidence="6">
    <location>
        <begin position="1"/>
        <end position="28"/>
    </location>
</feature>
<proteinExistence type="predicted"/>
<protein>
    <recommendedName>
        <fullName evidence="2">histidine kinase</fullName>
        <ecNumber evidence="2">2.7.13.3</ecNumber>
    </recommendedName>
</protein>
<keyword evidence="5" id="KW-0902">Two-component regulatory system</keyword>
<dbReference type="InterPro" id="IPR000014">
    <property type="entry name" value="PAS"/>
</dbReference>
<dbReference type="SUPFAM" id="SSF55874">
    <property type="entry name" value="ATPase domain of HSP90 chaperone/DNA topoisomerase II/histidine kinase"/>
    <property type="match status" value="1"/>
</dbReference>
<keyword evidence="3" id="KW-0597">Phosphoprotein</keyword>
<dbReference type="InterPro" id="IPR035965">
    <property type="entry name" value="PAS-like_dom_sf"/>
</dbReference>
<feature type="domain" description="PAS" evidence="8">
    <location>
        <begin position="144"/>
        <end position="217"/>
    </location>
</feature>
<dbReference type="InterPro" id="IPR036097">
    <property type="entry name" value="HisK_dim/P_sf"/>
</dbReference>
<dbReference type="NCBIfam" id="TIGR00229">
    <property type="entry name" value="sensory_box"/>
    <property type="match status" value="2"/>
</dbReference>
<dbReference type="InterPro" id="IPR003661">
    <property type="entry name" value="HisK_dim/P_dom"/>
</dbReference>
<evidence type="ECO:0000259" key="8">
    <source>
        <dbReference type="PROSITE" id="PS50112"/>
    </source>
</evidence>
<evidence type="ECO:0000259" key="7">
    <source>
        <dbReference type="PROSITE" id="PS50109"/>
    </source>
</evidence>
<evidence type="ECO:0000313" key="11">
    <source>
        <dbReference type="Proteomes" id="UP000641646"/>
    </source>
</evidence>
<dbReference type="Pfam" id="PF13426">
    <property type="entry name" value="PAS_9"/>
    <property type="match status" value="2"/>
</dbReference>
<name>A0A926ZJJ9_9CYAN</name>
<feature type="domain" description="Histidine kinase" evidence="7">
    <location>
        <begin position="434"/>
        <end position="691"/>
    </location>
</feature>
<feature type="domain" description="PAS" evidence="8">
    <location>
        <begin position="18"/>
        <end position="66"/>
    </location>
</feature>
<dbReference type="Gene3D" id="1.10.287.130">
    <property type="match status" value="1"/>
</dbReference>
<keyword evidence="11" id="KW-1185">Reference proteome</keyword>
<dbReference type="InterPro" id="IPR005467">
    <property type="entry name" value="His_kinase_dom"/>
</dbReference>
<keyword evidence="4" id="KW-0418">Kinase</keyword>
<evidence type="ECO:0000313" key="10">
    <source>
        <dbReference type="EMBL" id="MBD2184462.1"/>
    </source>
</evidence>
<dbReference type="Gene3D" id="3.30.565.10">
    <property type="entry name" value="Histidine kinase-like ATPase, C-terminal domain"/>
    <property type="match status" value="1"/>
</dbReference>
<dbReference type="GO" id="GO:0000155">
    <property type="term" value="F:phosphorelay sensor kinase activity"/>
    <property type="evidence" value="ECO:0007669"/>
    <property type="project" value="InterPro"/>
</dbReference>
<dbReference type="SMART" id="SM00086">
    <property type="entry name" value="PAC"/>
    <property type="match status" value="2"/>
</dbReference>
<dbReference type="InterPro" id="IPR004358">
    <property type="entry name" value="Sig_transdc_His_kin-like_C"/>
</dbReference>
<dbReference type="SUPFAM" id="SSF47384">
    <property type="entry name" value="Homodimeric domain of signal transducing histidine kinase"/>
    <property type="match status" value="1"/>
</dbReference>
<feature type="domain" description="PAC" evidence="9">
    <location>
        <begin position="216"/>
        <end position="272"/>
    </location>
</feature>
<dbReference type="AlphaFoldDB" id="A0A926ZJJ9"/>
<dbReference type="SMART" id="SM00387">
    <property type="entry name" value="HATPase_c"/>
    <property type="match status" value="1"/>
</dbReference>